<name>A0ABS1UBS0_9PROT</name>
<dbReference type="EMBL" id="JAETWB010000049">
    <property type="protein sequence ID" value="MBL6082143.1"/>
    <property type="molecule type" value="Genomic_DNA"/>
</dbReference>
<keyword evidence="3" id="KW-1185">Reference proteome</keyword>
<dbReference type="InterPro" id="IPR001753">
    <property type="entry name" value="Enoyl-CoA_hydra/iso"/>
</dbReference>
<proteinExistence type="inferred from homology"/>
<evidence type="ECO:0000313" key="2">
    <source>
        <dbReference type="EMBL" id="MBL6082143.1"/>
    </source>
</evidence>
<dbReference type="PANTHER" id="PTHR43802:SF1">
    <property type="entry name" value="IP11341P-RELATED"/>
    <property type="match status" value="1"/>
</dbReference>
<evidence type="ECO:0000313" key="3">
    <source>
        <dbReference type="Proteomes" id="UP000660885"/>
    </source>
</evidence>
<protein>
    <submittedName>
        <fullName evidence="2">Enoyl-CoA hydratase/isomerase family protein</fullName>
    </submittedName>
</protein>
<dbReference type="Proteomes" id="UP000660885">
    <property type="component" value="Unassembled WGS sequence"/>
</dbReference>
<dbReference type="SUPFAM" id="SSF52096">
    <property type="entry name" value="ClpP/crotonase"/>
    <property type="match status" value="1"/>
</dbReference>
<dbReference type="Gene3D" id="3.90.226.10">
    <property type="entry name" value="2-enoyl-CoA Hydratase, Chain A, domain 1"/>
    <property type="match status" value="1"/>
</dbReference>
<comment type="similarity">
    <text evidence="1">Belongs to the enoyl-CoA hydratase/isomerase family.</text>
</comment>
<accession>A0ABS1UBS0</accession>
<sequence length="229" mass="25427">MRLHTDGGPLRWGLVPHGELPDAFAEVGRDRDNRVVILTGTGEEFSGLRATAATRSLTQGITAAAYDRVHWEGRALLMNLLNIEVPVIAAINGPAWRHCEIPLLSDIVLASETAQFQDSAHFMSGMLPGDGMHILMPLLMGVNRGRYFLLTGQTLSAQEALALGLVNEVLPQAQVLDRAWEHARRLTQKPTLLLRYTRLMFTEHLRKRMQDLLGYGLAMEGLALMEQPE</sequence>
<dbReference type="PANTHER" id="PTHR43802">
    <property type="entry name" value="ENOYL-COA HYDRATASE"/>
    <property type="match status" value="1"/>
</dbReference>
<dbReference type="InterPro" id="IPR029045">
    <property type="entry name" value="ClpP/crotonase-like_dom_sf"/>
</dbReference>
<organism evidence="2 3">
    <name type="scientific">Belnapia arida</name>
    <dbReference type="NCBI Taxonomy" id="2804533"/>
    <lineage>
        <taxon>Bacteria</taxon>
        <taxon>Pseudomonadati</taxon>
        <taxon>Pseudomonadota</taxon>
        <taxon>Alphaproteobacteria</taxon>
        <taxon>Acetobacterales</taxon>
        <taxon>Roseomonadaceae</taxon>
        <taxon>Belnapia</taxon>
    </lineage>
</organism>
<reference evidence="2 3" key="1">
    <citation type="submission" date="2021-01" db="EMBL/GenBank/DDBJ databases">
        <title>Belnapia mucosa sp. nov. and Belnapia arida sp. nov., isolated from the Tabernas Desert (Almeria, Spain).</title>
        <authorList>
            <person name="Molina-Menor E."/>
            <person name="Vidal-Verdu A."/>
            <person name="Calonge A."/>
            <person name="Satari L."/>
            <person name="Pereto J."/>
            <person name="Porcar M."/>
        </authorList>
    </citation>
    <scope>NUCLEOTIDE SEQUENCE [LARGE SCALE GENOMIC DNA]</scope>
    <source>
        <strain evidence="2 3">T18</strain>
    </source>
</reference>
<evidence type="ECO:0000256" key="1">
    <source>
        <dbReference type="ARBA" id="ARBA00005254"/>
    </source>
</evidence>
<dbReference type="CDD" id="cd06558">
    <property type="entry name" value="crotonase-like"/>
    <property type="match status" value="1"/>
</dbReference>
<comment type="caution">
    <text evidence="2">The sequence shown here is derived from an EMBL/GenBank/DDBJ whole genome shotgun (WGS) entry which is preliminary data.</text>
</comment>
<dbReference type="Pfam" id="PF00378">
    <property type="entry name" value="ECH_1"/>
    <property type="match status" value="1"/>
</dbReference>
<gene>
    <name evidence="2" type="ORF">JMJ56_29635</name>
</gene>